<dbReference type="AlphaFoldDB" id="A0A5J4VUX4"/>
<dbReference type="SMART" id="SM00368">
    <property type="entry name" value="LRR_RI"/>
    <property type="match status" value="3"/>
</dbReference>
<dbReference type="OrthoDB" id="120976at2759"/>
<dbReference type="Gene3D" id="3.80.10.10">
    <property type="entry name" value="Ribonuclease Inhibitor"/>
    <property type="match status" value="1"/>
</dbReference>
<dbReference type="InterPro" id="IPR053040">
    <property type="entry name" value="LRR-containing_protein_71"/>
</dbReference>
<dbReference type="InterPro" id="IPR032675">
    <property type="entry name" value="LRR_dom_sf"/>
</dbReference>
<dbReference type="Pfam" id="PF06337">
    <property type="entry name" value="DUSP"/>
    <property type="match status" value="1"/>
</dbReference>
<feature type="domain" description="DUSP" evidence="1">
    <location>
        <begin position="87"/>
        <end position="156"/>
    </location>
</feature>
<organism evidence="2 3">
    <name type="scientific">Streblomastix strix</name>
    <dbReference type="NCBI Taxonomy" id="222440"/>
    <lineage>
        <taxon>Eukaryota</taxon>
        <taxon>Metamonada</taxon>
        <taxon>Preaxostyla</taxon>
        <taxon>Oxymonadida</taxon>
        <taxon>Streblomastigidae</taxon>
        <taxon>Streblomastix</taxon>
    </lineage>
</organism>
<dbReference type="SUPFAM" id="SSF143791">
    <property type="entry name" value="DUSP-like"/>
    <property type="match status" value="1"/>
</dbReference>
<dbReference type="Pfam" id="PF13516">
    <property type="entry name" value="LRR_6"/>
    <property type="match status" value="2"/>
</dbReference>
<dbReference type="Proteomes" id="UP000324800">
    <property type="component" value="Unassembled WGS sequence"/>
</dbReference>
<accession>A0A5J4VUX4</accession>
<gene>
    <name evidence="2" type="ORF">EZS28_018187</name>
</gene>
<protein>
    <recommendedName>
        <fullName evidence="1">DUSP domain-containing protein</fullName>
    </recommendedName>
</protein>
<dbReference type="GO" id="GO:0004843">
    <property type="term" value="F:cysteine-type deubiquitinase activity"/>
    <property type="evidence" value="ECO:0007669"/>
    <property type="project" value="InterPro"/>
</dbReference>
<name>A0A5J4VUX4_9EUKA</name>
<dbReference type="Gene3D" id="3.30.2230.10">
    <property type="entry name" value="DUSP-like"/>
    <property type="match status" value="1"/>
</dbReference>
<dbReference type="InterPro" id="IPR001611">
    <property type="entry name" value="Leu-rich_rpt"/>
</dbReference>
<dbReference type="PANTHER" id="PTHR46984:SF1">
    <property type="entry name" value="LEUCINE-RICH REPEAT-CONTAINING PROTEIN 71"/>
    <property type="match status" value="1"/>
</dbReference>
<comment type="caution">
    <text evidence="2">The sequence shown here is derived from an EMBL/GenBank/DDBJ whole genome shotgun (WGS) entry which is preliminary data.</text>
</comment>
<dbReference type="InterPro" id="IPR035927">
    <property type="entry name" value="DUSP-like_sf"/>
</dbReference>
<dbReference type="SUPFAM" id="SSF52047">
    <property type="entry name" value="RNI-like"/>
    <property type="match status" value="1"/>
</dbReference>
<dbReference type="PROSITE" id="PS51283">
    <property type="entry name" value="DUSP"/>
    <property type="match status" value="1"/>
</dbReference>
<reference evidence="2 3" key="1">
    <citation type="submission" date="2019-03" db="EMBL/GenBank/DDBJ databases">
        <title>Single cell metagenomics reveals metabolic interactions within the superorganism composed of flagellate Streblomastix strix and complex community of Bacteroidetes bacteria on its surface.</title>
        <authorList>
            <person name="Treitli S.C."/>
            <person name="Kolisko M."/>
            <person name="Husnik F."/>
            <person name="Keeling P."/>
            <person name="Hampl V."/>
        </authorList>
    </citation>
    <scope>NUCLEOTIDE SEQUENCE [LARGE SCALE GENOMIC DNA]</scope>
    <source>
        <strain evidence="2">ST1C</strain>
    </source>
</reference>
<evidence type="ECO:0000259" key="1">
    <source>
        <dbReference type="PROSITE" id="PS51283"/>
    </source>
</evidence>
<proteinExistence type="predicted"/>
<dbReference type="PANTHER" id="PTHR46984">
    <property type="entry name" value="LEUCINE-RICH REPEAT-CONTAINING PROTEIN 71"/>
    <property type="match status" value="1"/>
</dbReference>
<feature type="non-terminal residue" evidence="2">
    <location>
        <position position="1"/>
    </location>
</feature>
<evidence type="ECO:0000313" key="3">
    <source>
        <dbReference type="Proteomes" id="UP000324800"/>
    </source>
</evidence>
<dbReference type="InterPro" id="IPR006615">
    <property type="entry name" value="Pept_C19_DUSP"/>
</dbReference>
<evidence type="ECO:0000313" key="2">
    <source>
        <dbReference type="EMBL" id="KAA6386285.1"/>
    </source>
</evidence>
<sequence length="156" mass="17896">LNLSNNRIGSEGIVELANFIQTTQSLTILQIAHNGISSQVILDLSNNNITDKGAQSIGESLKLNETLQMIRLWDNTITPEGGKEIIKNIKENRCILELRKKKERDMLYGADTIYGDEWYLIDEQWLSEWREYICEGSMKEKPGPISNWRLVDEIDV</sequence>
<dbReference type="EMBL" id="SNRW01004872">
    <property type="protein sequence ID" value="KAA6386285.1"/>
    <property type="molecule type" value="Genomic_DNA"/>
</dbReference>